<reference evidence="4 5" key="1">
    <citation type="submission" date="2008-07" db="EMBL/GenBank/DDBJ databases">
        <authorList>
            <person name="El-Sayed N."/>
            <person name="Caler E."/>
            <person name="Inman J."/>
            <person name="Amedeo P."/>
            <person name="Hass B."/>
            <person name="Wortman J."/>
        </authorList>
    </citation>
    <scope>NUCLEOTIDE SEQUENCE [LARGE SCALE GENOMIC DNA]</scope>
    <source>
        <strain evidence="5">ATCC 50983 / TXsc</strain>
    </source>
</reference>
<dbReference type="PANTHER" id="PTHR12169:SF6">
    <property type="entry name" value="AFG1-LIKE ATPASE"/>
    <property type="match status" value="1"/>
</dbReference>
<dbReference type="RefSeq" id="XP_002779842.1">
    <property type="nucleotide sequence ID" value="XM_002779796.1"/>
</dbReference>
<dbReference type="InterPro" id="IPR005654">
    <property type="entry name" value="ATPase_AFG1-like"/>
</dbReference>
<name>C5KV91_PERM5</name>
<keyword evidence="5" id="KW-1185">Reference proteome</keyword>
<dbReference type="Pfam" id="PF03969">
    <property type="entry name" value="AFG1_ATPase"/>
    <property type="match status" value="1"/>
</dbReference>
<dbReference type="InParanoid" id="C5KV91"/>
<dbReference type="Proteomes" id="UP000007800">
    <property type="component" value="Unassembled WGS sequence"/>
</dbReference>
<dbReference type="GO" id="GO:0005524">
    <property type="term" value="F:ATP binding"/>
    <property type="evidence" value="ECO:0007669"/>
    <property type="project" value="UniProtKB-KW"/>
</dbReference>
<protein>
    <submittedName>
        <fullName evidence="4">Protein AFG1, putative</fullName>
    </submittedName>
</protein>
<dbReference type="GO" id="GO:0016887">
    <property type="term" value="F:ATP hydrolysis activity"/>
    <property type="evidence" value="ECO:0007669"/>
    <property type="project" value="InterPro"/>
</dbReference>
<keyword evidence="2" id="KW-0547">Nucleotide-binding</keyword>
<dbReference type="SUPFAM" id="SSF52540">
    <property type="entry name" value="P-loop containing nucleoside triphosphate hydrolases"/>
    <property type="match status" value="1"/>
</dbReference>
<dbReference type="PANTHER" id="PTHR12169">
    <property type="entry name" value="ATPASE N2B"/>
    <property type="match status" value="1"/>
</dbReference>
<keyword evidence="3" id="KW-0067">ATP-binding</keyword>
<sequence>MAGYETENPTKLKRNSLYLFGSVGRGKTMLMDTFYTAILHDATLTLRHKREHFFDFMREIHKRMRDVDRQRSPELTPVEIVANSIADEIDLICLDEVSVVDVQDASILPRVLEILSLRGVTLIMTSNMKPNELYAGGLNRHIFIPPLLRALEQTCVVVNLDEQDAAEQVDHRKNTATRGKWADSRYYCPGSSPVVATEFDEDFQLIEGICHEGPWIFNLPHSPTRTLRGGKYKLDKDRLSGVMFDFDSLCGREHGEADFSALASHFQLHGTVFFIRDVPVFGELDGLGCARRFGKLVEILYDKAIPVRILASDTPEEIFALLSNSHDAVEQLVGDKIPIGVRGAVREASTRALDRCVSRLLELARFG</sequence>
<evidence type="ECO:0000313" key="5">
    <source>
        <dbReference type="Proteomes" id="UP000007800"/>
    </source>
</evidence>
<evidence type="ECO:0000256" key="1">
    <source>
        <dbReference type="ARBA" id="ARBA00010322"/>
    </source>
</evidence>
<dbReference type="GO" id="GO:0005737">
    <property type="term" value="C:cytoplasm"/>
    <property type="evidence" value="ECO:0007669"/>
    <property type="project" value="TreeGrafter"/>
</dbReference>
<gene>
    <name evidence="4" type="ORF">Pmar_PMAR009852</name>
</gene>
<dbReference type="GeneID" id="9047051"/>
<accession>C5KV91</accession>
<evidence type="ECO:0000256" key="3">
    <source>
        <dbReference type="ARBA" id="ARBA00022840"/>
    </source>
</evidence>
<evidence type="ECO:0000256" key="2">
    <source>
        <dbReference type="ARBA" id="ARBA00022741"/>
    </source>
</evidence>
<dbReference type="NCBIfam" id="NF040713">
    <property type="entry name" value="ZapE"/>
    <property type="match status" value="1"/>
</dbReference>
<dbReference type="InterPro" id="IPR027417">
    <property type="entry name" value="P-loop_NTPase"/>
</dbReference>
<organism evidence="5">
    <name type="scientific">Perkinsus marinus (strain ATCC 50983 / TXsc)</name>
    <dbReference type="NCBI Taxonomy" id="423536"/>
    <lineage>
        <taxon>Eukaryota</taxon>
        <taxon>Sar</taxon>
        <taxon>Alveolata</taxon>
        <taxon>Perkinsozoa</taxon>
        <taxon>Perkinsea</taxon>
        <taxon>Perkinsida</taxon>
        <taxon>Perkinsidae</taxon>
        <taxon>Perkinsus</taxon>
    </lineage>
</organism>
<dbReference type="AlphaFoldDB" id="C5KV91"/>
<dbReference type="Gene3D" id="3.40.50.300">
    <property type="entry name" value="P-loop containing nucleotide triphosphate hydrolases"/>
    <property type="match status" value="1"/>
</dbReference>
<dbReference type="OMA" id="FDFMREI"/>
<comment type="similarity">
    <text evidence="1">Belongs to the AFG1 ATPase family.</text>
</comment>
<proteinExistence type="inferred from homology"/>
<dbReference type="OrthoDB" id="430829at2759"/>
<dbReference type="EMBL" id="GG676416">
    <property type="protein sequence ID" value="EER11637.1"/>
    <property type="molecule type" value="Genomic_DNA"/>
</dbReference>
<evidence type="ECO:0000313" key="4">
    <source>
        <dbReference type="EMBL" id="EER11637.1"/>
    </source>
</evidence>